<evidence type="ECO:0000313" key="1">
    <source>
        <dbReference type="EMBL" id="MCW6038801.1"/>
    </source>
</evidence>
<protein>
    <submittedName>
        <fullName evidence="1">Uncharacterized protein</fullName>
    </submittedName>
</protein>
<sequence length="54" mass="6223">MTKPHQTYLDTRPTPPEYLTSSAELRYTLINTIQTLLQQTNHTLITPPEITPDK</sequence>
<keyword evidence="2" id="KW-1185">Reference proteome</keyword>
<name>A0ABT3LBD3_9CYAN</name>
<accession>A0ABT3LBD3</accession>
<gene>
    <name evidence="1" type="ORF">K4A83_21380</name>
</gene>
<evidence type="ECO:0000313" key="2">
    <source>
        <dbReference type="Proteomes" id="UP001526426"/>
    </source>
</evidence>
<proteinExistence type="predicted"/>
<dbReference type="EMBL" id="JAIHOM010000180">
    <property type="protein sequence ID" value="MCW6038801.1"/>
    <property type="molecule type" value="Genomic_DNA"/>
</dbReference>
<organism evidence="1 2">
    <name type="scientific">Spirulina subsalsa FACHB-351</name>
    <dbReference type="NCBI Taxonomy" id="234711"/>
    <lineage>
        <taxon>Bacteria</taxon>
        <taxon>Bacillati</taxon>
        <taxon>Cyanobacteriota</taxon>
        <taxon>Cyanophyceae</taxon>
        <taxon>Spirulinales</taxon>
        <taxon>Spirulinaceae</taxon>
        <taxon>Spirulina</taxon>
    </lineage>
</organism>
<comment type="caution">
    <text evidence="1">The sequence shown here is derived from an EMBL/GenBank/DDBJ whole genome shotgun (WGS) entry which is preliminary data.</text>
</comment>
<reference evidence="1 2" key="1">
    <citation type="submission" date="2021-08" db="EMBL/GenBank/DDBJ databases">
        <title>Draft genome sequence of Spirulina subsalsa with high tolerance to salinity and hype-accumulation of phycocyanin.</title>
        <authorList>
            <person name="Pei H."/>
            <person name="Jiang L."/>
        </authorList>
    </citation>
    <scope>NUCLEOTIDE SEQUENCE [LARGE SCALE GENOMIC DNA]</scope>
    <source>
        <strain evidence="1 2">FACHB-351</strain>
    </source>
</reference>
<dbReference type="RefSeq" id="WP_265266727.1">
    <property type="nucleotide sequence ID" value="NZ_JAIHOM010000180.1"/>
</dbReference>
<dbReference type="Proteomes" id="UP001526426">
    <property type="component" value="Unassembled WGS sequence"/>
</dbReference>